<sequence>MAPVAGLLTPSYYEPHITSSFGAYASPPYSQSTTTHYGTLALDTSTSPTDRSAWNNTMDLFGSVGHNNGFDQLQPSPPMTPASSFNATGNSPLNTFQQGSITQPYPTTRQFENELVATHDDAAPLSAHSSGAVTTGNDKRNLKRHIHSPVSAFRCQHKGCSYSAASNKDLKRHLQSRKHRNAENTTEESATETYRCLAPGCKFAEEGCYRLDNLMRHIKTVHYRRGSPAEEGKSVIVTYSVTGD</sequence>
<reference evidence="2" key="1">
    <citation type="journal article" date="2023" name="Mol. Phylogenet. Evol.">
        <title>Genome-scale phylogeny and comparative genomics of the fungal order Sordariales.</title>
        <authorList>
            <person name="Hensen N."/>
            <person name="Bonometti L."/>
            <person name="Westerberg I."/>
            <person name="Brannstrom I.O."/>
            <person name="Guillou S."/>
            <person name="Cros-Aarteil S."/>
            <person name="Calhoun S."/>
            <person name="Haridas S."/>
            <person name="Kuo A."/>
            <person name="Mondo S."/>
            <person name="Pangilinan J."/>
            <person name="Riley R."/>
            <person name="LaButti K."/>
            <person name="Andreopoulos B."/>
            <person name="Lipzen A."/>
            <person name="Chen C."/>
            <person name="Yan M."/>
            <person name="Daum C."/>
            <person name="Ng V."/>
            <person name="Clum A."/>
            <person name="Steindorff A."/>
            <person name="Ohm R.A."/>
            <person name="Martin F."/>
            <person name="Silar P."/>
            <person name="Natvig D.O."/>
            <person name="Lalanne C."/>
            <person name="Gautier V."/>
            <person name="Ament-Velasquez S.L."/>
            <person name="Kruys A."/>
            <person name="Hutchinson M.I."/>
            <person name="Powell A.J."/>
            <person name="Barry K."/>
            <person name="Miller A.N."/>
            <person name="Grigoriev I.V."/>
            <person name="Debuchy R."/>
            <person name="Gladieux P."/>
            <person name="Hiltunen Thoren M."/>
            <person name="Johannesson H."/>
        </authorList>
    </citation>
    <scope>NUCLEOTIDE SEQUENCE</scope>
    <source>
        <strain evidence="2">CBS 314.62</strain>
    </source>
</reference>
<evidence type="ECO:0000313" key="3">
    <source>
        <dbReference type="Proteomes" id="UP001270362"/>
    </source>
</evidence>
<feature type="domain" description="C2H2-type" evidence="1">
    <location>
        <begin position="153"/>
        <end position="179"/>
    </location>
</feature>
<reference evidence="2" key="2">
    <citation type="submission" date="2023-06" db="EMBL/GenBank/DDBJ databases">
        <authorList>
            <consortium name="Lawrence Berkeley National Laboratory"/>
            <person name="Haridas S."/>
            <person name="Hensen N."/>
            <person name="Bonometti L."/>
            <person name="Westerberg I."/>
            <person name="Brannstrom I.O."/>
            <person name="Guillou S."/>
            <person name="Cros-Aarteil S."/>
            <person name="Calhoun S."/>
            <person name="Kuo A."/>
            <person name="Mondo S."/>
            <person name="Pangilinan J."/>
            <person name="Riley R."/>
            <person name="Labutti K."/>
            <person name="Andreopoulos B."/>
            <person name="Lipzen A."/>
            <person name="Chen C."/>
            <person name="Yanf M."/>
            <person name="Daum C."/>
            <person name="Ng V."/>
            <person name="Clum A."/>
            <person name="Steindorff A."/>
            <person name="Ohm R."/>
            <person name="Martin F."/>
            <person name="Silar P."/>
            <person name="Natvig D."/>
            <person name="Lalanne C."/>
            <person name="Gautier V."/>
            <person name="Ament-Velasquez S.L."/>
            <person name="Kruys A."/>
            <person name="Hutchinson M.I."/>
            <person name="Powell A.J."/>
            <person name="Barry K."/>
            <person name="Miller A.N."/>
            <person name="Grigoriev I.V."/>
            <person name="Debuchy R."/>
            <person name="Gladieux P."/>
            <person name="Thoren M.H."/>
            <person name="Johannesson H."/>
        </authorList>
    </citation>
    <scope>NUCLEOTIDE SEQUENCE</scope>
    <source>
        <strain evidence="2">CBS 314.62</strain>
    </source>
</reference>
<gene>
    <name evidence="2" type="ORF">B0T22DRAFT_491127</name>
</gene>
<organism evidence="2 3">
    <name type="scientific">Podospora appendiculata</name>
    <dbReference type="NCBI Taxonomy" id="314037"/>
    <lineage>
        <taxon>Eukaryota</taxon>
        <taxon>Fungi</taxon>
        <taxon>Dikarya</taxon>
        <taxon>Ascomycota</taxon>
        <taxon>Pezizomycotina</taxon>
        <taxon>Sordariomycetes</taxon>
        <taxon>Sordariomycetidae</taxon>
        <taxon>Sordariales</taxon>
        <taxon>Podosporaceae</taxon>
        <taxon>Podospora</taxon>
    </lineage>
</organism>
<evidence type="ECO:0000313" key="2">
    <source>
        <dbReference type="EMBL" id="KAK3689749.1"/>
    </source>
</evidence>
<protein>
    <recommendedName>
        <fullName evidence="1">C2H2-type domain-containing protein</fullName>
    </recommendedName>
</protein>
<dbReference type="SMART" id="SM00355">
    <property type="entry name" value="ZnF_C2H2"/>
    <property type="match status" value="2"/>
</dbReference>
<evidence type="ECO:0000259" key="1">
    <source>
        <dbReference type="SMART" id="SM00355"/>
    </source>
</evidence>
<dbReference type="EMBL" id="JAULSO010000002">
    <property type="protein sequence ID" value="KAK3689749.1"/>
    <property type="molecule type" value="Genomic_DNA"/>
</dbReference>
<dbReference type="Proteomes" id="UP001270362">
    <property type="component" value="Unassembled WGS sequence"/>
</dbReference>
<keyword evidence="3" id="KW-1185">Reference proteome</keyword>
<proteinExistence type="predicted"/>
<comment type="caution">
    <text evidence="2">The sequence shown here is derived from an EMBL/GenBank/DDBJ whole genome shotgun (WGS) entry which is preliminary data.</text>
</comment>
<feature type="domain" description="C2H2-type" evidence="1">
    <location>
        <begin position="194"/>
        <end position="222"/>
    </location>
</feature>
<name>A0AAE1CDL5_9PEZI</name>
<dbReference type="InterPro" id="IPR013087">
    <property type="entry name" value="Znf_C2H2_type"/>
</dbReference>
<accession>A0AAE1CDL5</accession>
<dbReference type="AlphaFoldDB" id="A0AAE1CDL5"/>